<dbReference type="GO" id="GO:0006260">
    <property type="term" value="P:DNA replication"/>
    <property type="evidence" value="ECO:0007669"/>
    <property type="project" value="UniProtKB-KW"/>
</dbReference>
<sequence length="187" mass="20755">MEIADHFGLYQSGIRKHLLRLAEFGYIDFEMHSARGIRVLASADHLVGDVRIDQLPLVGRIAAGTPLTAAENIEEWVQVNPELFRPRATHLFRVSGRSMLNLGVLDGDIVAIHEDPDATSGIVAAAVPDKKTDDLLLTLKRCKRKGGQVHLLSENDDQASYSPQIYEAGEVQVLGRYVGLIRPEHRR</sequence>
<feature type="domain" description="Peptidase S24/S26A/S26B/S26C" evidence="13">
    <location>
        <begin position="56"/>
        <end position="178"/>
    </location>
</feature>
<evidence type="ECO:0000256" key="8">
    <source>
        <dbReference type="ARBA" id="ARBA00023125"/>
    </source>
</evidence>
<dbReference type="AlphaFoldDB" id="I7ZIZ9"/>
<evidence type="ECO:0000313" key="14">
    <source>
        <dbReference type="EMBL" id="EIT71894.1"/>
    </source>
</evidence>
<keyword evidence="4" id="KW-0227">DNA damage</keyword>
<dbReference type="NCBIfam" id="TIGR00498">
    <property type="entry name" value="lexA"/>
    <property type="match status" value="1"/>
</dbReference>
<dbReference type="Gene3D" id="2.10.109.10">
    <property type="entry name" value="Umud Fragment, subunit A"/>
    <property type="match status" value="1"/>
</dbReference>
<dbReference type="SUPFAM" id="SSF51306">
    <property type="entry name" value="LexA/Signal peptidase"/>
    <property type="match status" value="1"/>
</dbReference>
<dbReference type="EMBL" id="AKGD01000001">
    <property type="protein sequence ID" value="EIT71894.1"/>
    <property type="molecule type" value="Genomic_DNA"/>
</dbReference>
<dbReference type="InterPro" id="IPR050077">
    <property type="entry name" value="LexA_repressor"/>
</dbReference>
<reference evidence="14 15" key="1">
    <citation type="journal article" date="2012" name="J. Bacteriol.">
        <title>Genome Sequence of n-Alkane-Degrading Hydrocarboniphaga effusa Strain AP103T (ATCC BAA-332T).</title>
        <authorList>
            <person name="Chang H.K."/>
            <person name="Zylstra G.J."/>
            <person name="Chae J.C."/>
        </authorList>
    </citation>
    <scope>NUCLEOTIDE SEQUENCE [LARGE SCALE GENOMIC DNA]</scope>
    <source>
        <strain evidence="14 15">AP103</strain>
    </source>
</reference>
<gene>
    <name evidence="14" type="ORF">WQQ_20310</name>
</gene>
<dbReference type="Pfam" id="PF00717">
    <property type="entry name" value="Peptidase_S24"/>
    <property type="match status" value="1"/>
</dbReference>
<evidence type="ECO:0000256" key="1">
    <source>
        <dbReference type="ARBA" id="ARBA00007484"/>
    </source>
</evidence>
<name>I7ZIZ9_9GAMM</name>
<dbReference type="InterPro" id="IPR015927">
    <property type="entry name" value="Peptidase_S24_S26A/B/C"/>
</dbReference>
<evidence type="ECO:0000256" key="7">
    <source>
        <dbReference type="ARBA" id="ARBA00023015"/>
    </source>
</evidence>
<dbReference type="InterPro" id="IPR036388">
    <property type="entry name" value="WH-like_DNA-bd_sf"/>
</dbReference>
<dbReference type="InterPro" id="IPR036286">
    <property type="entry name" value="LexA/Signal_pep-like_sf"/>
</dbReference>
<keyword evidence="15" id="KW-1185">Reference proteome</keyword>
<dbReference type="Gene3D" id="1.10.10.10">
    <property type="entry name" value="Winged helix-like DNA-binding domain superfamily/Winged helix DNA-binding domain"/>
    <property type="match status" value="1"/>
</dbReference>
<keyword evidence="2" id="KW-0678">Repressor</keyword>
<dbReference type="GO" id="GO:0004252">
    <property type="term" value="F:serine-type endopeptidase activity"/>
    <property type="evidence" value="ECO:0007669"/>
    <property type="project" value="InterPro"/>
</dbReference>
<protein>
    <recommendedName>
        <fullName evidence="13">Peptidase S24/S26A/S26B/S26C domain-containing protein</fullName>
    </recommendedName>
</protein>
<evidence type="ECO:0000256" key="10">
    <source>
        <dbReference type="ARBA" id="ARBA00023204"/>
    </source>
</evidence>
<dbReference type="GO" id="GO:0003677">
    <property type="term" value="F:DNA binding"/>
    <property type="evidence" value="ECO:0007669"/>
    <property type="project" value="UniProtKB-KW"/>
</dbReference>
<keyword evidence="8" id="KW-0238">DNA-binding</keyword>
<dbReference type="STRING" id="1172194.WQQ_20310"/>
<dbReference type="GO" id="GO:0006281">
    <property type="term" value="P:DNA repair"/>
    <property type="evidence" value="ECO:0007669"/>
    <property type="project" value="UniProtKB-KW"/>
</dbReference>
<dbReference type="PANTHER" id="PTHR33516">
    <property type="entry name" value="LEXA REPRESSOR"/>
    <property type="match status" value="1"/>
</dbReference>
<evidence type="ECO:0000259" key="13">
    <source>
        <dbReference type="Pfam" id="PF00717"/>
    </source>
</evidence>
<dbReference type="GO" id="GO:0045892">
    <property type="term" value="P:negative regulation of DNA-templated transcription"/>
    <property type="evidence" value="ECO:0007669"/>
    <property type="project" value="InterPro"/>
</dbReference>
<keyword evidence="5 12" id="KW-0378">Hydrolase</keyword>
<comment type="similarity">
    <text evidence="1 12">Belongs to the peptidase S24 family.</text>
</comment>
<evidence type="ECO:0000256" key="9">
    <source>
        <dbReference type="ARBA" id="ARBA00023163"/>
    </source>
</evidence>
<dbReference type="Proteomes" id="UP000003704">
    <property type="component" value="Unassembled WGS sequence"/>
</dbReference>
<organism evidence="14 15">
    <name type="scientific">Hydrocarboniphaga effusa AP103</name>
    <dbReference type="NCBI Taxonomy" id="1172194"/>
    <lineage>
        <taxon>Bacteria</taxon>
        <taxon>Pseudomonadati</taxon>
        <taxon>Pseudomonadota</taxon>
        <taxon>Gammaproteobacteria</taxon>
        <taxon>Nevskiales</taxon>
        <taxon>Nevskiaceae</taxon>
        <taxon>Hydrocarboniphaga</taxon>
    </lineage>
</organism>
<proteinExistence type="inferred from homology"/>
<keyword evidence="9" id="KW-0804">Transcription</keyword>
<dbReference type="PANTHER" id="PTHR33516:SF2">
    <property type="entry name" value="LEXA REPRESSOR-RELATED"/>
    <property type="match status" value="1"/>
</dbReference>
<keyword evidence="6 12" id="KW-0068">Autocatalytic cleavage</keyword>
<keyword evidence="11" id="KW-0742">SOS response</keyword>
<comment type="caution">
    <text evidence="14">The sequence shown here is derived from an EMBL/GenBank/DDBJ whole genome shotgun (WGS) entry which is preliminary data.</text>
</comment>
<evidence type="ECO:0000313" key="15">
    <source>
        <dbReference type="Proteomes" id="UP000003704"/>
    </source>
</evidence>
<evidence type="ECO:0000256" key="12">
    <source>
        <dbReference type="RuleBase" id="RU003991"/>
    </source>
</evidence>
<evidence type="ECO:0000256" key="3">
    <source>
        <dbReference type="ARBA" id="ARBA00022705"/>
    </source>
</evidence>
<evidence type="ECO:0000256" key="2">
    <source>
        <dbReference type="ARBA" id="ARBA00022491"/>
    </source>
</evidence>
<dbReference type="PRINTS" id="PR00726">
    <property type="entry name" value="LEXASERPTASE"/>
</dbReference>
<evidence type="ECO:0000256" key="6">
    <source>
        <dbReference type="ARBA" id="ARBA00022813"/>
    </source>
</evidence>
<dbReference type="GO" id="GO:0009432">
    <property type="term" value="P:SOS response"/>
    <property type="evidence" value="ECO:0007669"/>
    <property type="project" value="UniProtKB-KW"/>
</dbReference>
<dbReference type="InterPro" id="IPR006200">
    <property type="entry name" value="LexA"/>
</dbReference>
<keyword evidence="10" id="KW-0234">DNA repair</keyword>
<keyword evidence="7" id="KW-0805">Transcription regulation</keyword>
<evidence type="ECO:0000256" key="11">
    <source>
        <dbReference type="ARBA" id="ARBA00023236"/>
    </source>
</evidence>
<dbReference type="MEROPS" id="S24.001"/>
<dbReference type="InterPro" id="IPR006197">
    <property type="entry name" value="Peptidase_S24_LexA"/>
</dbReference>
<evidence type="ECO:0000256" key="4">
    <source>
        <dbReference type="ARBA" id="ARBA00022763"/>
    </source>
</evidence>
<keyword evidence="3" id="KW-0235">DNA replication</keyword>
<evidence type="ECO:0000256" key="5">
    <source>
        <dbReference type="ARBA" id="ARBA00022801"/>
    </source>
</evidence>
<accession>I7ZIZ9</accession>